<feature type="transmembrane region" description="Helical" evidence="7">
    <location>
        <begin position="253"/>
        <end position="276"/>
    </location>
</feature>
<evidence type="ECO:0000256" key="1">
    <source>
        <dbReference type="ARBA" id="ARBA00004651"/>
    </source>
</evidence>
<dbReference type="PANTHER" id="PTHR30482:SF10">
    <property type="entry name" value="HIGH-AFFINITY BRANCHED-CHAIN AMINO ACID TRANSPORT PROTEIN BRAE"/>
    <property type="match status" value="1"/>
</dbReference>
<dbReference type="AlphaFoldDB" id="A0A2T1A134"/>
<dbReference type="EMBL" id="PVUE01000006">
    <property type="protein sequence ID" value="PRZ42312.1"/>
    <property type="molecule type" value="Genomic_DNA"/>
</dbReference>
<feature type="transmembrane region" description="Helical" evidence="7">
    <location>
        <begin position="34"/>
        <end position="55"/>
    </location>
</feature>
<evidence type="ECO:0000256" key="6">
    <source>
        <dbReference type="SAM" id="MobiDB-lite"/>
    </source>
</evidence>
<dbReference type="Proteomes" id="UP000237752">
    <property type="component" value="Unassembled WGS sequence"/>
</dbReference>
<dbReference type="PANTHER" id="PTHR30482">
    <property type="entry name" value="HIGH-AFFINITY BRANCHED-CHAIN AMINO ACID TRANSPORT SYSTEM PERMEASE"/>
    <property type="match status" value="1"/>
</dbReference>
<sequence length="357" mass="37970">MTRLRKVLTSTGWLGLIVAVLVASLPYWFIQTQFLLSVCTVALIFMTASIGWNIISGFGGQISFGHSIFFGLGAYTAALFQNRLNGNAWVGVLLGMVVAAVVAVLLGLLTLRLRGIFFALATFALTLTFAILATHFQSFTGGAVGVTLPILGNDPAQFSFDNKLGYYYIALIFAAASFIVAWLILRSRFGLQLRAIRADQDAAKACGVLATRVKLIALALSAVVTGLAGGIYLEYIRFIDPNSAFGANLATQIAVIAFVGGSGYLWGPVIGAAILVPLQQILNSGLSTFPAGFNLVVYAVVVLAILWFEPRGLLALRRRFSSRKRRAKGDSPDAESSATDDTSPGSDNGLTTSGVDR</sequence>
<keyword evidence="4 7" id="KW-1133">Transmembrane helix</keyword>
<dbReference type="Pfam" id="PF02653">
    <property type="entry name" value="BPD_transp_2"/>
    <property type="match status" value="1"/>
</dbReference>
<evidence type="ECO:0000256" key="2">
    <source>
        <dbReference type="ARBA" id="ARBA00022475"/>
    </source>
</evidence>
<accession>A0A2T1A134</accession>
<evidence type="ECO:0000256" key="7">
    <source>
        <dbReference type="SAM" id="Phobius"/>
    </source>
</evidence>
<evidence type="ECO:0000313" key="9">
    <source>
        <dbReference type="Proteomes" id="UP000237752"/>
    </source>
</evidence>
<name>A0A2T1A134_9ACTN</name>
<comment type="caution">
    <text evidence="8">The sequence shown here is derived from an EMBL/GenBank/DDBJ whole genome shotgun (WGS) entry which is preliminary data.</text>
</comment>
<feature type="transmembrane region" description="Helical" evidence="7">
    <location>
        <begin position="288"/>
        <end position="308"/>
    </location>
</feature>
<keyword evidence="3 7" id="KW-0812">Transmembrane</keyword>
<dbReference type="CDD" id="cd06581">
    <property type="entry name" value="TM_PBP1_LivM_like"/>
    <property type="match status" value="1"/>
</dbReference>
<dbReference type="InterPro" id="IPR001851">
    <property type="entry name" value="ABC_transp_permease"/>
</dbReference>
<feature type="transmembrane region" description="Helical" evidence="7">
    <location>
        <begin position="62"/>
        <end position="80"/>
    </location>
</feature>
<protein>
    <submittedName>
        <fullName evidence="8">Amino acid/amide ABC transporter membrane protein 2 (HAAT family)</fullName>
    </submittedName>
</protein>
<feature type="transmembrane region" description="Helical" evidence="7">
    <location>
        <begin position="215"/>
        <end position="233"/>
    </location>
</feature>
<feature type="transmembrane region" description="Helical" evidence="7">
    <location>
        <begin position="165"/>
        <end position="185"/>
    </location>
</feature>
<comment type="subcellular location">
    <subcellularLocation>
        <location evidence="1">Cell membrane</location>
        <topology evidence="1">Multi-pass membrane protein</topology>
    </subcellularLocation>
</comment>
<evidence type="ECO:0000313" key="8">
    <source>
        <dbReference type="EMBL" id="PRZ42312.1"/>
    </source>
</evidence>
<feature type="transmembrane region" description="Helical" evidence="7">
    <location>
        <begin position="86"/>
        <end position="109"/>
    </location>
</feature>
<dbReference type="InterPro" id="IPR043428">
    <property type="entry name" value="LivM-like"/>
</dbReference>
<feature type="compositionally biased region" description="Polar residues" evidence="6">
    <location>
        <begin position="334"/>
        <end position="357"/>
    </location>
</feature>
<feature type="transmembrane region" description="Helical" evidence="7">
    <location>
        <begin position="7"/>
        <end position="28"/>
    </location>
</feature>
<dbReference type="OrthoDB" id="9814461at2"/>
<evidence type="ECO:0000256" key="3">
    <source>
        <dbReference type="ARBA" id="ARBA00022692"/>
    </source>
</evidence>
<feature type="transmembrane region" description="Helical" evidence="7">
    <location>
        <begin position="116"/>
        <end position="136"/>
    </location>
</feature>
<dbReference type="GO" id="GO:0005886">
    <property type="term" value="C:plasma membrane"/>
    <property type="evidence" value="ECO:0007669"/>
    <property type="project" value="UniProtKB-SubCell"/>
</dbReference>
<dbReference type="RefSeq" id="WP_106348803.1">
    <property type="nucleotide sequence ID" value="NZ_PVUE01000006.1"/>
</dbReference>
<evidence type="ECO:0000256" key="4">
    <source>
        <dbReference type="ARBA" id="ARBA00022989"/>
    </source>
</evidence>
<reference evidence="8 9" key="1">
    <citation type="submission" date="2018-03" db="EMBL/GenBank/DDBJ databases">
        <title>Genomic Encyclopedia of Archaeal and Bacterial Type Strains, Phase II (KMG-II): from individual species to whole genera.</title>
        <authorList>
            <person name="Goeker M."/>
        </authorList>
    </citation>
    <scope>NUCLEOTIDE SEQUENCE [LARGE SCALE GENOMIC DNA]</scope>
    <source>
        <strain evidence="8 9">DSM 100065</strain>
    </source>
</reference>
<dbReference type="GO" id="GO:0015658">
    <property type="term" value="F:branched-chain amino acid transmembrane transporter activity"/>
    <property type="evidence" value="ECO:0007669"/>
    <property type="project" value="InterPro"/>
</dbReference>
<proteinExistence type="predicted"/>
<keyword evidence="2" id="KW-1003">Cell membrane</keyword>
<keyword evidence="9" id="KW-1185">Reference proteome</keyword>
<keyword evidence="5 7" id="KW-0472">Membrane</keyword>
<organism evidence="8 9">
    <name type="scientific">Antricoccus suffuscus</name>
    <dbReference type="NCBI Taxonomy" id="1629062"/>
    <lineage>
        <taxon>Bacteria</taxon>
        <taxon>Bacillati</taxon>
        <taxon>Actinomycetota</taxon>
        <taxon>Actinomycetes</taxon>
        <taxon>Geodermatophilales</taxon>
        <taxon>Antricoccaceae</taxon>
        <taxon>Antricoccus</taxon>
    </lineage>
</organism>
<gene>
    <name evidence="8" type="ORF">CLV47_106184</name>
</gene>
<evidence type="ECO:0000256" key="5">
    <source>
        <dbReference type="ARBA" id="ARBA00023136"/>
    </source>
</evidence>
<feature type="region of interest" description="Disordered" evidence="6">
    <location>
        <begin position="321"/>
        <end position="357"/>
    </location>
</feature>